<dbReference type="PANTHER" id="PTHR16199:SF4">
    <property type="entry name" value="CONDENSIN-2 COMPLEX SUBUNIT G2"/>
    <property type="match status" value="1"/>
</dbReference>
<evidence type="ECO:0000313" key="3">
    <source>
        <dbReference type="RefSeq" id="XP_021845209.2"/>
    </source>
</evidence>
<organism evidence="2 3">
    <name type="scientific">Spinacia oleracea</name>
    <name type="common">Spinach</name>
    <dbReference type="NCBI Taxonomy" id="3562"/>
    <lineage>
        <taxon>Eukaryota</taxon>
        <taxon>Viridiplantae</taxon>
        <taxon>Streptophyta</taxon>
        <taxon>Embryophyta</taxon>
        <taxon>Tracheophyta</taxon>
        <taxon>Spermatophyta</taxon>
        <taxon>Magnoliopsida</taxon>
        <taxon>eudicotyledons</taxon>
        <taxon>Gunneridae</taxon>
        <taxon>Pentapetalae</taxon>
        <taxon>Caryophyllales</taxon>
        <taxon>Chenopodiaceae</taxon>
        <taxon>Chenopodioideae</taxon>
        <taxon>Anserineae</taxon>
        <taxon>Spinacia</taxon>
    </lineage>
</organism>
<dbReference type="RefSeq" id="XP_021845209.2">
    <property type="nucleotide sequence ID" value="XM_021989517.2"/>
</dbReference>
<keyword evidence="2" id="KW-1185">Reference proteome</keyword>
<feature type="region of interest" description="Disordered" evidence="1">
    <location>
        <begin position="64"/>
        <end position="95"/>
    </location>
</feature>
<evidence type="ECO:0008006" key="4">
    <source>
        <dbReference type="Google" id="ProtNLM"/>
    </source>
</evidence>
<feature type="region of interest" description="Disordered" evidence="1">
    <location>
        <begin position="729"/>
        <end position="755"/>
    </location>
</feature>
<reference evidence="3" key="2">
    <citation type="submission" date="2025-08" db="UniProtKB">
        <authorList>
            <consortium name="RefSeq"/>
        </authorList>
    </citation>
    <scope>IDENTIFICATION</scope>
    <source>
        <tissue evidence="3">Leaf</tissue>
    </source>
</reference>
<sequence length="1229" mass="138571">MEKRLRSSLQNSADSFLESATKLSLKSARPSLKSLIHSIKPSSDLSTSLPLSLRSFISRSIASYRTPSNPRTPPSPPSKKPRRSSRNSITQVEEPLQQKSHLQNLQFYAYITLISTKHPQNVFSPDDLFPAVRELHDNLILFESDNVLLSEISNLCELWWKEELVGRELLISQFLPFLVSRSLTLKKKVDVHRVYGLRESFVLFDFEDESIEDLKLLLLRCVITPLYLKTDDGRRFIAFLFGLSFQLLKEVLAMIRSQIPFGRKSILEAYGEILFKGWKSVEGDLRKEIEDGFLQGLIEAAIYAASASLAASVRRVLGGFINQRTTDGVEKILYRVAEPVIFRSLQVANSNVRLNALHLLLDIFPLEDPDATKEAKDTLLEKQSFLLEKLLKDDCPDVRVVAVEGCCRILRLFWEIIPSSTITKIITIIFDDMSHDVSNEVRFSTLSGIIYLMGNPQAHELLKVLLPRLRSMIMDPVLSVRIAMADLLLLIMDVRGFQFNKVVDLDVLLTTLANDQPPVAQKIVRLLLPSYFPAKVKIEEACTRTITLIERSPVAGARFCEFLSSEGASSKSLTELVRVLTDIILASDRLDADHIKGIFVALDHLCRNLANESSRRDPLKDLFSGEKLKGFLAAAVFGNAQSSLFDIISIVSPVGETGLLEKCLAAVSNCHSLSDNEEKQAEVRSAHKLVISCKWFDHMFEAMSRLLQDTAIKCNEYFSIEIPRDITPSAKRKKSKLSRESGQGKHVNRKGPSEFKNSYRNSVGIAWQIKDLLASEISRKAMFKSKHFKVVIVSLKIISQISVGHSMCYDFMDALVVDAYMALSLHMTLQHISIYNFDDQNDRENNAPTSGLVEEQTLVDKTLDHLLNCTEKVLDAGGLAKFGSISSGCKLCSNRTVQLRRQKKGDSHVDGSCSDDKGSPFSYKRKMLNSVKICTAVLKLIVDVSAMDFLFHRQRVLRFTTSYMQNMKSILKRIFHDELKFEEEQLREVHLCLKSSFSYAAKLLNIVLASTKEDCPAPEEVYEVANHLLDLIASIELYCGPGYAARMVSLAKQWMPDVILGLGSRNMLKQSMEESDDEMYIHPWMSILASIELYELKWSESGDDEEDDKEIGNEKFPAFSKLIGMMVQLVGINNEILDIVGIIFLIGCRTNLQRKEFGSALGLVRFVCTKLLKQAGIQLGKLSMILTYVQQLYPQVERCMEEAENSDGLQQLVGIKTLLDPVWDYPCET</sequence>
<dbReference type="GO" id="GO:0000796">
    <property type="term" value="C:condensin complex"/>
    <property type="evidence" value="ECO:0000318"/>
    <property type="project" value="GO_Central"/>
</dbReference>
<accession>A0A9R0IBS1</accession>
<name>A0A9R0IBS1_SPIOL</name>
<protein>
    <recommendedName>
        <fullName evidence="4">Condensin complex subunit 1 C-terminal domain-containing protein</fullName>
    </recommendedName>
</protein>
<dbReference type="SUPFAM" id="SSF48371">
    <property type="entry name" value="ARM repeat"/>
    <property type="match status" value="1"/>
</dbReference>
<dbReference type="GO" id="GO:0005634">
    <property type="term" value="C:nucleus"/>
    <property type="evidence" value="ECO:0000318"/>
    <property type="project" value="GO_Central"/>
</dbReference>
<evidence type="ECO:0000313" key="2">
    <source>
        <dbReference type="Proteomes" id="UP000813463"/>
    </source>
</evidence>
<dbReference type="Gene3D" id="1.25.10.10">
    <property type="entry name" value="Leucine-rich Repeat Variant"/>
    <property type="match status" value="1"/>
</dbReference>
<dbReference type="GeneID" id="110785067"/>
<dbReference type="InterPro" id="IPR024741">
    <property type="entry name" value="Condensin2_G2"/>
</dbReference>
<gene>
    <name evidence="3" type="primary">LOC110785067</name>
</gene>
<dbReference type="InterPro" id="IPR016024">
    <property type="entry name" value="ARM-type_fold"/>
</dbReference>
<dbReference type="AlphaFoldDB" id="A0A9R0IBS1"/>
<evidence type="ECO:0000256" key="1">
    <source>
        <dbReference type="SAM" id="MobiDB-lite"/>
    </source>
</evidence>
<dbReference type="KEGG" id="soe:110785067"/>
<reference evidence="2" key="1">
    <citation type="journal article" date="2021" name="Nat. Commun.">
        <title>Genomic analyses provide insights into spinach domestication and the genetic basis of agronomic traits.</title>
        <authorList>
            <person name="Cai X."/>
            <person name="Sun X."/>
            <person name="Xu C."/>
            <person name="Sun H."/>
            <person name="Wang X."/>
            <person name="Ge C."/>
            <person name="Zhang Z."/>
            <person name="Wang Q."/>
            <person name="Fei Z."/>
            <person name="Jiao C."/>
            <person name="Wang Q."/>
        </authorList>
    </citation>
    <scope>NUCLEOTIDE SEQUENCE [LARGE SCALE GENOMIC DNA]</scope>
    <source>
        <strain evidence="2">cv. Varoflay</strain>
    </source>
</reference>
<dbReference type="PANTHER" id="PTHR16199">
    <property type="entry name" value="CONDENSIN-2 COMPLEX SUBUNIT G2"/>
    <property type="match status" value="1"/>
</dbReference>
<dbReference type="Proteomes" id="UP000813463">
    <property type="component" value="Chromosome 6"/>
</dbReference>
<dbReference type="GO" id="GO:0000070">
    <property type="term" value="P:mitotic sister chromatid segregation"/>
    <property type="evidence" value="ECO:0000318"/>
    <property type="project" value="GO_Central"/>
</dbReference>
<proteinExistence type="predicted"/>
<dbReference type="Pfam" id="PF12422">
    <property type="entry name" value="Condensin2nSMC"/>
    <property type="match status" value="1"/>
</dbReference>
<dbReference type="InterPro" id="IPR011989">
    <property type="entry name" value="ARM-like"/>
</dbReference>